<dbReference type="SMART" id="SM00220">
    <property type="entry name" value="S_TKc"/>
    <property type="match status" value="1"/>
</dbReference>
<dbReference type="Ensembl" id="ENSNMLT00000008539.1">
    <property type="protein sequence ID" value="ENSNMLP00000007502.1"/>
    <property type="gene ID" value="ENSNMLG00000005391.1"/>
</dbReference>
<evidence type="ECO:0000256" key="8">
    <source>
        <dbReference type="ARBA" id="ARBA00022840"/>
    </source>
</evidence>
<dbReference type="FunFam" id="1.10.510.10:FF:000624">
    <property type="entry name" value="Mitogen-activated protein kinase"/>
    <property type="match status" value="1"/>
</dbReference>
<comment type="catalytic activity">
    <reaction evidence="9">
        <text>L-threonyl-[protein] + ATP = O-phospho-L-threonyl-[protein] + ADP + H(+)</text>
        <dbReference type="Rhea" id="RHEA:46608"/>
        <dbReference type="Rhea" id="RHEA-COMP:11060"/>
        <dbReference type="Rhea" id="RHEA-COMP:11605"/>
        <dbReference type="ChEBI" id="CHEBI:15378"/>
        <dbReference type="ChEBI" id="CHEBI:30013"/>
        <dbReference type="ChEBI" id="CHEBI:30616"/>
        <dbReference type="ChEBI" id="CHEBI:61977"/>
        <dbReference type="ChEBI" id="CHEBI:456216"/>
        <dbReference type="EC" id="2.7.11.24"/>
    </reaction>
</comment>
<dbReference type="EC" id="2.7.11.24" evidence="3"/>
<evidence type="ECO:0000256" key="9">
    <source>
        <dbReference type="ARBA" id="ARBA00047592"/>
    </source>
</evidence>
<dbReference type="PROSITE" id="PS50011">
    <property type="entry name" value="PROTEIN_KINASE_DOM"/>
    <property type="match status" value="1"/>
</dbReference>
<reference evidence="15" key="2">
    <citation type="submission" date="2025-09" db="UniProtKB">
        <authorList>
            <consortium name="Ensembl"/>
        </authorList>
    </citation>
    <scope>IDENTIFICATION</scope>
</reference>
<dbReference type="InterPro" id="IPR017441">
    <property type="entry name" value="Protein_kinase_ATP_BS"/>
</dbReference>
<evidence type="ECO:0000256" key="12">
    <source>
        <dbReference type="RuleBase" id="RU000304"/>
    </source>
</evidence>
<feature type="domain" description="Protein kinase" evidence="14">
    <location>
        <begin position="55"/>
        <end position="327"/>
    </location>
</feature>
<dbReference type="Proteomes" id="UP000694523">
    <property type="component" value="Unplaced"/>
</dbReference>
<evidence type="ECO:0000256" key="11">
    <source>
        <dbReference type="PROSITE-ProRule" id="PRU10141"/>
    </source>
</evidence>
<evidence type="ECO:0000256" key="10">
    <source>
        <dbReference type="ARBA" id="ARBA00048312"/>
    </source>
</evidence>
<evidence type="ECO:0000313" key="16">
    <source>
        <dbReference type="Proteomes" id="UP000694523"/>
    </source>
</evidence>
<dbReference type="GO" id="GO:0030332">
    <property type="term" value="F:cyclin binding"/>
    <property type="evidence" value="ECO:0007669"/>
    <property type="project" value="TreeGrafter"/>
</dbReference>
<evidence type="ECO:0000256" key="1">
    <source>
        <dbReference type="ARBA" id="ARBA00006485"/>
    </source>
</evidence>
<evidence type="ECO:0000256" key="2">
    <source>
        <dbReference type="ARBA" id="ARBA00008832"/>
    </source>
</evidence>
<evidence type="ECO:0000256" key="3">
    <source>
        <dbReference type="ARBA" id="ARBA00012411"/>
    </source>
</evidence>
<keyword evidence="6 11" id="KW-0547">Nucleotide-binding</keyword>
<evidence type="ECO:0000259" key="14">
    <source>
        <dbReference type="PROSITE" id="PS50011"/>
    </source>
</evidence>
<dbReference type="PANTHER" id="PTHR24056">
    <property type="entry name" value="CELL DIVISION PROTEIN KINASE"/>
    <property type="match status" value="1"/>
</dbReference>
<reference evidence="15" key="1">
    <citation type="submission" date="2025-08" db="UniProtKB">
        <authorList>
            <consortium name="Ensembl"/>
        </authorList>
    </citation>
    <scope>IDENTIFICATION</scope>
</reference>
<dbReference type="Gene3D" id="3.30.200.20">
    <property type="entry name" value="Phosphorylase Kinase, domain 1"/>
    <property type="match status" value="1"/>
</dbReference>
<dbReference type="GO" id="GO:0005524">
    <property type="term" value="F:ATP binding"/>
    <property type="evidence" value="ECO:0007669"/>
    <property type="project" value="UniProtKB-UniRule"/>
</dbReference>
<evidence type="ECO:0000256" key="13">
    <source>
        <dbReference type="SAM" id="MobiDB-lite"/>
    </source>
</evidence>
<dbReference type="InterPro" id="IPR008271">
    <property type="entry name" value="Ser/Thr_kinase_AS"/>
</dbReference>
<dbReference type="InterPro" id="IPR000719">
    <property type="entry name" value="Prot_kinase_dom"/>
</dbReference>
<name>A0A8C6WHE2_9GOBI</name>
<dbReference type="AlphaFoldDB" id="A0A8C6WHE2"/>
<dbReference type="PROSITE" id="PS00107">
    <property type="entry name" value="PROTEIN_KINASE_ATP"/>
    <property type="match status" value="1"/>
</dbReference>
<comment type="similarity">
    <text evidence="2">Belongs to the protein kinase superfamily. CMGC Ser/Thr protein kinase family. MAP kinase subfamily.</text>
</comment>
<accession>A0A8C6WHE2</accession>
<keyword evidence="8 11" id="KW-0067">ATP-binding</keyword>
<dbReference type="Gene3D" id="1.10.510.10">
    <property type="entry name" value="Transferase(Phosphotransferase) domain 1"/>
    <property type="match status" value="1"/>
</dbReference>
<keyword evidence="4 12" id="KW-0723">Serine/threonine-protein kinase</keyword>
<evidence type="ECO:0000256" key="6">
    <source>
        <dbReference type="ARBA" id="ARBA00022741"/>
    </source>
</evidence>
<dbReference type="InterPro" id="IPR011009">
    <property type="entry name" value="Kinase-like_dom_sf"/>
</dbReference>
<feature type="region of interest" description="Disordered" evidence="13">
    <location>
        <begin position="1"/>
        <end position="34"/>
    </location>
</feature>
<keyword evidence="5" id="KW-0808">Transferase</keyword>
<evidence type="ECO:0000256" key="4">
    <source>
        <dbReference type="ARBA" id="ARBA00022527"/>
    </source>
</evidence>
<dbReference type="SUPFAM" id="SSF56112">
    <property type="entry name" value="Protein kinase-like (PK-like)"/>
    <property type="match status" value="1"/>
</dbReference>
<evidence type="ECO:0000256" key="7">
    <source>
        <dbReference type="ARBA" id="ARBA00022777"/>
    </source>
</evidence>
<dbReference type="GO" id="GO:0004693">
    <property type="term" value="F:cyclin-dependent protein serine/threonine kinase activity"/>
    <property type="evidence" value="ECO:0007669"/>
    <property type="project" value="TreeGrafter"/>
</dbReference>
<comment type="catalytic activity">
    <reaction evidence="10">
        <text>L-seryl-[protein] + ATP = O-phospho-L-seryl-[protein] + ADP + H(+)</text>
        <dbReference type="Rhea" id="RHEA:17989"/>
        <dbReference type="Rhea" id="RHEA-COMP:9863"/>
        <dbReference type="Rhea" id="RHEA-COMP:11604"/>
        <dbReference type="ChEBI" id="CHEBI:15378"/>
        <dbReference type="ChEBI" id="CHEBI:29999"/>
        <dbReference type="ChEBI" id="CHEBI:30616"/>
        <dbReference type="ChEBI" id="CHEBI:83421"/>
        <dbReference type="ChEBI" id="CHEBI:456216"/>
        <dbReference type="EC" id="2.7.11.24"/>
    </reaction>
</comment>
<evidence type="ECO:0000313" key="15">
    <source>
        <dbReference type="Ensembl" id="ENSNMLP00000007502.1"/>
    </source>
</evidence>
<proteinExistence type="inferred from homology"/>
<evidence type="ECO:0000256" key="5">
    <source>
        <dbReference type="ARBA" id="ARBA00022679"/>
    </source>
</evidence>
<dbReference type="PROSITE" id="PS00108">
    <property type="entry name" value="PROTEIN_KINASE_ST"/>
    <property type="match status" value="1"/>
</dbReference>
<dbReference type="GO" id="GO:0005829">
    <property type="term" value="C:cytosol"/>
    <property type="evidence" value="ECO:0007669"/>
    <property type="project" value="TreeGrafter"/>
</dbReference>
<dbReference type="GO" id="GO:0005634">
    <property type="term" value="C:nucleus"/>
    <property type="evidence" value="ECO:0007669"/>
    <property type="project" value="TreeGrafter"/>
</dbReference>
<dbReference type="PANTHER" id="PTHR24056:SF159">
    <property type="entry name" value="CYCLIN-DEPENDENT KINASE 15"/>
    <property type="match status" value="1"/>
</dbReference>
<dbReference type="GO" id="GO:0004707">
    <property type="term" value="F:MAP kinase activity"/>
    <property type="evidence" value="ECO:0007669"/>
    <property type="project" value="UniProtKB-EC"/>
</dbReference>
<dbReference type="InterPro" id="IPR050108">
    <property type="entry name" value="CDK"/>
</dbReference>
<keyword evidence="16" id="KW-1185">Reference proteome</keyword>
<dbReference type="Pfam" id="PF00069">
    <property type="entry name" value="Pkinase"/>
    <property type="match status" value="1"/>
</dbReference>
<keyword evidence="7" id="KW-0418">Kinase</keyword>
<comment type="similarity">
    <text evidence="1">Belongs to the protein kinase superfamily. CMGC Ser/Thr protein kinase family. CDC2/CDKX subfamily.</text>
</comment>
<sequence>HQGKHSGPDPSWFHSLQLRTSRRRERSNSDPYRSPAEEQLFTWRPGFKFGTSHSYLSLEKLGEGAYAQVYKGISRINGQLVALKVIHTCPQEGVPFTAIREASLLKKLKHNNVVLLHDICQSPDALTFVFEYVYMQQHPGGLTSHNVRLFSFQLLRGLSYVHKQKILHRDLKPQNLLISFRGELKLADFVGPCQTFSSDVVTLWYRPPEVLLGSTDYSSLLLLQGAGCIVVEMLQGAPAFPGLSDVSEQLRKICSVLGVPSEESWPGVSLLPNYSTGLTPSCLFVFMCFVSRLGLLPSKTEDLVQNLLRLDPRVRLSAPDGLQHKYFSCLPSGVHSIHDFESVFKVPGVSLEAEVRDRFYPGPRVRASVLDRAKFC</sequence>
<organism evidence="15 16">
    <name type="scientific">Neogobius melanostomus</name>
    <name type="common">round goby</name>
    <dbReference type="NCBI Taxonomy" id="47308"/>
    <lineage>
        <taxon>Eukaryota</taxon>
        <taxon>Metazoa</taxon>
        <taxon>Chordata</taxon>
        <taxon>Craniata</taxon>
        <taxon>Vertebrata</taxon>
        <taxon>Euteleostomi</taxon>
        <taxon>Actinopterygii</taxon>
        <taxon>Neopterygii</taxon>
        <taxon>Teleostei</taxon>
        <taxon>Neoteleostei</taxon>
        <taxon>Acanthomorphata</taxon>
        <taxon>Gobiaria</taxon>
        <taxon>Gobiiformes</taxon>
        <taxon>Gobioidei</taxon>
        <taxon>Gobiidae</taxon>
        <taxon>Benthophilinae</taxon>
        <taxon>Neogobiini</taxon>
        <taxon>Neogobius</taxon>
    </lineage>
</organism>
<protein>
    <recommendedName>
        <fullName evidence="3">mitogen-activated protein kinase</fullName>
        <ecNumber evidence="3">2.7.11.24</ecNumber>
    </recommendedName>
</protein>
<feature type="binding site" evidence="11">
    <location>
        <position position="84"/>
    </location>
    <ligand>
        <name>ATP</name>
        <dbReference type="ChEBI" id="CHEBI:30616"/>
    </ligand>
</feature>